<comment type="catalytic activity">
    <reaction evidence="14 15 16">
        <text>guanosine(37) in tRNA + S-adenosyl-L-methionine = N(1)-methylguanosine(37) in tRNA + S-adenosyl-L-homocysteine + H(+)</text>
        <dbReference type="Rhea" id="RHEA:36899"/>
        <dbReference type="Rhea" id="RHEA-COMP:10145"/>
        <dbReference type="Rhea" id="RHEA-COMP:10147"/>
        <dbReference type="ChEBI" id="CHEBI:15378"/>
        <dbReference type="ChEBI" id="CHEBI:57856"/>
        <dbReference type="ChEBI" id="CHEBI:59789"/>
        <dbReference type="ChEBI" id="CHEBI:73542"/>
        <dbReference type="ChEBI" id="CHEBI:74269"/>
        <dbReference type="EC" id="2.1.1.228"/>
    </reaction>
</comment>
<comment type="function">
    <text evidence="1 15 16">Specifically methylates guanosine-37 in various tRNAs.</text>
</comment>
<dbReference type="CDD" id="cd18080">
    <property type="entry name" value="TrmD-like"/>
    <property type="match status" value="1"/>
</dbReference>
<evidence type="ECO:0000256" key="9">
    <source>
        <dbReference type="ARBA" id="ARBA00022679"/>
    </source>
</evidence>
<dbReference type="InterPro" id="IPR029026">
    <property type="entry name" value="tRNA_m1G_MTases_N"/>
</dbReference>
<evidence type="ECO:0000256" key="1">
    <source>
        <dbReference type="ARBA" id="ARBA00002634"/>
    </source>
</evidence>
<keyword evidence="8 15" id="KW-0489">Methyltransferase</keyword>
<gene>
    <name evidence="15 18" type="primary">trmD</name>
    <name evidence="18" type="ORF">ENSA7_46180</name>
</gene>
<dbReference type="RefSeq" id="WP_106091547.1">
    <property type="nucleotide sequence ID" value="NZ_PVNL01000095.1"/>
</dbReference>
<dbReference type="PANTHER" id="PTHR46417:SF1">
    <property type="entry name" value="TRNA (GUANINE-N(1)-)-METHYLTRANSFERASE"/>
    <property type="match status" value="1"/>
</dbReference>
<evidence type="ECO:0000256" key="3">
    <source>
        <dbReference type="ARBA" id="ARBA00007630"/>
    </source>
</evidence>
<dbReference type="EMBL" id="PVNL01000095">
    <property type="protein sequence ID" value="PRQ05393.1"/>
    <property type="molecule type" value="Genomic_DNA"/>
</dbReference>
<dbReference type="InterPro" id="IPR002649">
    <property type="entry name" value="tRNA_m1G_MeTrfase_TrmD"/>
</dbReference>
<evidence type="ECO:0000256" key="6">
    <source>
        <dbReference type="ARBA" id="ARBA00014679"/>
    </source>
</evidence>
<dbReference type="AlphaFoldDB" id="A0A2S9YJV6"/>
<dbReference type="OrthoDB" id="9807416at2"/>
<proteinExistence type="inferred from homology"/>
<accession>A0A2S9YJV6</accession>
<dbReference type="GO" id="GO:0052906">
    <property type="term" value="F:tRNA (guanine(37)-N1)-methyltransferase activity"/>
    <property type="evidence" value="ECO:0007669"/>
    <property type="project" value="UniProtKB-UniRule"/>
</dbReference>
<keyword evidence="7 15" id="KW-0963">Cytoplasm</keyword>
<dbReference type="GO" id="GO:0002939">
    <property type="term" value="P:tRNA N1-guanine methylation"/>
    <property type="evidence" value="ECO:0007669"/>
    <property type="project" value="TreeGrafter"/>
</dbReference>
<evidence type="ECO:0000256" key="4">
    <source>
        <dbReference type="ARBA" id="ARBA00011738"/>
    </source>
</evidence>
<dbReference type="Gene3D" id="1.10.1270.20">
    <property type="entry name" value="tRNA(m1g37)methyltransferase, domain 2"/>
    <property type="match status" value="1"/>
</dbReference>
<dbReference type="HAMAP" id="MF_00605">
    <property type="entry name" value="TrmD"/>
    <property type="match status" value="1"/>
</dbReference>
<dbReference type="Proteomes" id="UP000238823">
    <property type="component" value="Unassembled WGS sequence"/>
</dbReference>
<comment type="subunit">
    <text evidence="4 15 16">Homodimer.</text>
</comment>
<dbReference type="EC" id="2.1.1.228" evidence="5 15"/>
<keyword evidence="10 15" id="KW-0949">S-adenosyl-L-methionine</keyword>
<evidence type="ECO:0000256" key="13">
    <source>
        <dbReference type="ARBA" id="ARBA00033392"/>
    </source>
</evidence>
<comment type="subcellular location">
    <subcellularLocation>
        <location evidence="2 15 16">Cytoplasm</location>
    </subcellularLocation>
</comment>
<evidence type="ECO:0000256" key="8">
    <source>
        <dbReference type="ARBA" id="ARBA00022603"/>
    </source>
</evidence>
<evidence type="ECO:0000256" key="11">
    <source>
        <dbReference type="ARBA" id="ARBA00022694"/>
    </source>
</evidence>
<dbReference type="SUPFAM" id="SSF75217">
    <property type="entry name" value="alpha/beta knot"/>
    <property type="match status" value="1"/>
</dbReference>
<sequence length="422" mass="45403">MSAIEFEVFTIFPAAIEAFVKAGLMGKAIARELVAVHCTDYRSFSQDRHHSVDDAPFGGGAGMVINPEPVVAALEAVSAARGPMHTILLTPSGAQFDQRVAERLATKPRIALLCGRYEGIDDRVREHFVDECLSIGDFVLNGGEVAAAVIIEAVARLREGVLGNPESIETESFASISEGSLDPHAWQPGLVLEHPHYTRPAEFRGHAVPPILLAGDHQAVERWRRRTACLRTWALRPELRPRWSLPSGHPIWLAVPLDQLGDAGGELAQLAADAGANFTVIGPRVAPGRPNMRDLKQLRRLVRKRHGSDPHVIGVGQCGPGEPERGPRLVLDVLAYEAGEAPAPVVFWLGSPEHLPAGARACDAWMALDPERDRSGATTFDPRLAIASSLIDISQPQPAPQATAALARASLAALRAEGLLRC</sequence>
<name>A0A2S9YJV6_9BACT</name>
<evidence type="ECO:0000313" key="18">
    <source>
        <dbReference type="EMBL" id="PRQ05393.1"/>
    </source>
</evidence>
<keyword evidence="11 15" id="KW-0819">tRNA processing</keyword>
<feature type="binding site" evidence="15">
    <location>
        <begin position="135"/>
        <end position="140"/>
    </location>
    <ligand>
        <name>S-adenosyl-L-methionine</name>
        <dbReference type="ChEBI" id="CHEBI:59789"/>
    </ligand>
</feature>
<reference evidence="18 19" key="1">
    <citation type="submission" date="2018-03" db="EMBL/GenBank/DDBJ databases">
        <title>Draft Genome Sequences of the Obligatory Marine Myxobacteria Enhygromyxa salina SWB007.</title>
        <authorList>
            <person name="Poehlein A."/>
            <person name="Moghaddam J.A."/>
            <person name="Harms H."/>
            <person name="Alanjari M."/>
            <person name="Koenig G.M."/>
            <person name="Daniel R."/>
            <person name="Schaeberle T.F."/>
        </authorList>
    </citation>
    <scope>NUCLEOTIDE SEQUENCE [LARGE SCALE GENOMIC DNA]</scope>
    <source>
        <strain evidence="18 19">SWB007</strain>
    </source>
</reference>
<evidence type="ECO:0000256" key="16">
    <source>
        <dbReference type="RuleBase" id="RU003464"/>
    </source>
</evidence>
<evidence type="ECO:0000256" key="10">
    <source>
        <dbReference type="ARBA" id="ARBA00022691"/>
    </source>
</evidence>
<dbReference type="GO" id="GO:0005829">
    <property type="term" value="C:cytosol"/>
    <property type="evidence" value="ECO:0007669"/>
    <property type="project" value="TreeGrafter"/>
</dbReference>
<evidence type="ECO:0000256" key="12">
    <source>
        <dbReference type="ARBA" id="ARBA00029736"/>
    </source>
</evidence>
<comment type="similarity">
    <text evidence="3 15 16">Belongs to the RNA methyltransferase TrmD family.</text>
</comment>
<organism evidence="18 19">
    <name type="scientific">Enhygromyxa salina</name>
    <dbReference type="NCBI Taxonomy" id="215803"/>
    <lineage>
        <taxon>Bacteria</taxon>
        <taxon>Pseudomonadati</taxon>
        <taxon>Myxococcota</taxon>
        <taxon>Polyangia</taxon>
        <taxon>Nannocystales</taxon>
        <taxon>Nannocystaceae</taxon>
        <taxon>Enhygromyxa</taxon>
    </lineage>
</organism>
<evidence type="ECO:0000259" key="17">
    <source>
        <dbReference type="Pfam" id="PF01746"/>
    </source>
</evidence>
<evidence type="ECO:0000256" key="2">
    <source>
        <dbReference type="ARBA" id="ARBA00004496"/>
    </source>
</evidence>
<keyword evidence="9 15" id="KW-0808">Transferase</keyword>
<dbReference type="InterPro" id="IPR029028">
    <property type="entry name" value="Alpha/beta_knot_MTases"/>
</dbReference>
<evidence type="ECO:0000256" key="7">
    <source>
        <dbReference type="ARBA" id="ARBA00022490"/>
    </source>
</evidence>
<dbReference type="FunFam" id="3.40.1280.10:FF:000001">
    <property type="entry name" value="tRNA (guanine-N(1)-)-methyltransferase"/>
    <property type="match status" value="1"/>
</dbReference>
<evidence type="ECO:0000256" key="15">
    <source>
        <dbReference type="HAMAP-Rule" id="MF_00605"/>
    </source>
</evidence>
<dbReference type="Pfam" id="PF01746">
    <property type="entry name" value="tRNA_m1G_MT"/>
    <property type="match status" value="1"/>
</dbReference>
<comment type="caution">
    <text evidence="18">The sequence shown here is derived from an EMBL/GenBank/DDBJ whole genome shotgun (WGS) entry which is preliminary data.</text>
</comment>
<evidence type="ECO:0000256" key="14">
    <source>
        <dbReference type="ARBA" id="ARBA00047783"/>
    </source>
</evidence>
<evidence type="ECO:0000313" key="19">
    <source>
        <dbReference type="Proteomes" id="UP000238823"/>
    </source>
</evidence>
<dbReference type="InterPro" id="IPR016009">
    <property type="entry name" value="tRNA_MeTrfase_TRMD/TRM10"/>
</dbReference>
<feature type="binding site" evidence="15">
    <location>
        <position position="115"/>
    </location>
    <ligand>
        <name>S-adenosyl-L-methionine</name>
        <dbReference type="ChEBI" id="CHEBI:59789"/>
    </ligand>
</feature>
<dbReference type="NCBIfam" id="TIGR00088">
    <property type="entry name" value="trmD"/>
    <property type="match status" value="1"/>
</dbReference>
<dbReference type="InterPro" id="IPR023148">
    <property type="entry name" value="tRNA_m1G_MeTrfase_C_sf"/>
</dbReference>
<dbReference type="PANTHER" id="PTHR46417">
    <property type="entry name" value="TRNA (GUANINE-N(1)-)-METHYLTRANSFERASE"/>
    <property type="match status" value="1"/>
</dbReference>
<feature type="domain" description="tRNA methyltransferase TRMD/TRM10-type" evidence="17">
    <location>
        <begin position="5"/>
        <end position="240"/>
    </location>
</feature>
<dbReference type="NCBIfam" id="NF000648">
    <property type="entry name" value="PRK00026.1"/>
    <property type="match status" value="1"/>
</dbReference>
<evidence type="ECO:0000256" key="5">
    <source>
        <dbReference type="ARBA" id="ARBA00012807"/>
    </source>
</evidence>
<protein>
    <recommendedName>
        <fullName evidence="6 15">tRNA (guanine-N(1)-)-methyltransferase</fullName>
        <ecNumber evidence="5 15">2.1.1.228</ecNumber>
    </recommendedName>
    <alternativeName>
        <fullName evidence="12 15">M1G-methyltransferase</fullName>
    </alternativeName>
    <alternativeName>
        <fullName evidence="13 15">tRNA [GM37] methyltransferase</fullName>
    </alternativeName>
</protein>
<dbReference type="Gene3D" id="3.40.1280.10">
    <property type="match status" value="1"/>
</dbReference>